<name>A0A1I3Q465_9FLAO</name>
<feature type="binding site" evidence="2">
    <location>
        <position position="61"/>
    </location>
    <ligand>
        <name>Fe cation</name>
        <dbReference type="ChEBI" id="CHEBI:24875"/>
    </ligand>
</feature>
<evidence type="ECO:0000259" key="5">
    <source>
        <dbReference type="Pfam" id="PF17954"/>
    </source>
</evidence>
<feature type="binding site" evidence="2">
    <location>
        <position position="103"/>
    </location>
    <ligand>
        <name>Fe cation</name>
        <dbReference type="ChEBI" id="CHEBI:24875"/>
    </ligand>
</feature>
<comment type="similarity">
    <text evidence="1 3">Belongs to the pirin family.</text>
</comment>
<dbReference type="InterPro" id="IPR011051">
    <property type="entry name" value="RmlC_Cupin_sf"/>
</dbReference>
<keyword evidence="2" id="KW-0479">Metal-binding</keyword>
<dbReference type="InterPro" id="IPR041602">
    <property type="entry name" value="Quercetinase_C"/>
</dbReference>
<gene>
    <name evidence="6" type="ORF">SAMN04487893_10533</name>
</gene>
<dbReference type="AlphaFoldDB" id="A0A1I3Q465"/>
<dbReference type="SUPFAM" id="SSF51182">
    <property type="entry name" value="RmlC-like cupins"/>
    <property type="match status" value="1"/>
</dbReference>
<dbReference type="STRING" id="1150112.SAMN04487893_10533"/>
<dbReference type="InterPro" id="IPR003829">
    <property type="entry name" value="Pirin_N_dom"/>
</dbReference>
<feature type="domain" description="Quercetin 2,3-dioxygenase C-terminal cupin" evidence="5">
    <location>
        <begin position="149"/>
        <end position="234"/>
    </location>
</feature>
<dbReference type="RefSeq" id="WP_090678523.1">
    <property type="nucleotide sequence ID" value="NZ_FORU01000005.1"/>
</dbReference>
<evidence type="ECO:0008006" key="8">
    <source>
        <dbReference type="Google" id="ProtNLM"/>
    </source>
</evidence>
<keyword evidence="2" id="KW-0408">Iron</keyword>
<keyword evidence="7" id="KW-1185">Reference proteome</keyword>
<dbReference type="GO" id="GO:0046872">
    <property type="term" value="F:metal ion binding"/>
    <property type="evidence" value="ECO:0007669"/>
    <property type="project" value="UniProtKB-KW"/>
</dbReference>
<feature type="binding site" evidence="2">
    <location>
        <position position="59"/>
    </location>
    <ligand>
        <name>Fe cation</name>
        <dbReference type="ChEBI" id="CHEBI:24875"/>
    </ligand>
</feature>
<evidence type="ECO:0000313" key="7">
    <source>
        <dbReference type="Proteomes" id="UP000243887"/>
    </source>
</evidence>
<evidence type="ECO:0000256" key="2">
    <source>
        <dbReference type="PIRSR" id="PIRSR006232-1"/>
    </source>
</evidence>
<evidence type="ECO:0000259" key="4">
    <source>
        <dbReference type="Pfam" id="PF02678"/>
    </source>
</evidence>
<dbReference type="Pfam" id="PF17954">
    <property type="entry name" value="Pirin_C_2"/>
    <property type="match status" value="1"/>
</dbReference>
<organism evidence="6 7">
    <name type="scientific">Myroides guanonis</name>
    <dbReference type="NCBI Taxonomy" id="1150112"/>
    <lineage>
        <taxon>Bacteria</taxon>
        <taxon>Pseudomonadati</taxon>
        <taxon>Bacteroidota</taxon>
        <taxon>Flavobacteriia</taxon>
        <taxon>Flavobacteriales</taxon>
        <taxon>Flavobacteriaceae</taxon>
        <taxon>Myroides</taxon>
    </lineage>
</organism>
<dbReference type="Pfam" id="PF02678">
    <property type="entry name" value="Pirin"/>
    <property type="match status" value="1"/>
</dbReference>
<dbReference type="Proteomes" id="UP000243887">
    <property type="component" value="Unassembled WGS sequence"/>
</dbReference>
<evidence type="ECO:0000313" key="6">
    <source>
        <dbReference type="EMBL" id="SFJ28201.1"/>
    </source>
</evidence>
<dbReference type="OrthoDB" id="321327at2"/>
<dbReference type="CDD" id="cd02910">
    <property type="entry name" value="cupin_Yhhw_N"/>
    <property type="match status" value="1"/>
</dbReference>
<evidence type="ECO:0000256" key="1">
    <source>
        <dbReference type="ARBA" id="ARBA00008416"/>
    </source>
</evidence>
<dbReference type="PIRSF" id="PIRSF006232">
    <property type="entry name" value="Pirin"/>
    <property type="match status" value="1"/>
</dbReference>
<dbReference type="EMBL" id="FORU01000005">
    <property type="protein sequence ID" value="SFJ28201.1"/>
    <property type="molecule type" value="Genomic_DNA"/>
</dbReference>
<dbReference type="Gene3D" id="2.60.120.10">
    <property type="entry name" value="Jelly Rolls"/>
    <property type="match status" value="2"/>
</dbReference>
<evidence type="ECO:0000256" key="3">
    <source>
        <dbReference type="RuleBase" id="RU003457"/>
    </source>
</evidence>
<dbReference type="PANTHER" id="PTHR43212:SF3">
    <property type="entry name" value="QUERCETIN 2,3-DIOXYGENASE"/>
    <property type="match status" value="1"/>
</dbReference>
<accession>A0A1I3Q465</accession>
<comment type="cofactor">
    <cofactor evidence="2">
        <name>Fe cation</name>
        <dbReference type="ChEBI" id="CHEBI:24875"/>
    </cofactor>
    <text evidence="2">Binds 1 Fe cation per subunit.</text>
</comment>
<dbReference type="InterPro" id="IPR014710">
    <property type="entry name" value="RmlC-like_jellyroll"/>
</dbReference>
<dbReference type="PANTHER" id="PTHR43212">
    <property type="entry name" value="QUERCETIN 2,3-DIOXYGENASE"/>
    <property type="match status" value="1"/>
</dbReference>
<feature type="binding site" evidence="2">
    <location>
        <position position="105"/>
    </location>
    <ligand>
        <name>Fe cation</name>
        <dbReference type="ChEBI" id="CHEBI:24875"/>
    </ligand>
</feature>
<sequence>MKNNILFKADSRGYADHGWLKSHHTFSFANYRDNDRIHFGVLRVLNDDDIAAGMGFGTHPHNNMEIISIPLAGDLAHKDSMGNGTTIKHGDIQVMSAGTGIEHSEFNANNDKATELLQIWIFPDKVNVTPRYQQITLNPEDRKNTWEQVLSPNPDDKGVWIHQNAWFHMADLEAGKELNYTLKDPTNGIFLFVIEGSITIDNQNLDRRDALGFWEETAFSVKATTNSQLLVMEIPMELPSYLIN</sequence>
<reference evidence="7" key="1">
    <citation type="submission" date="2016-10" db="EMBL/GenBank/DDBJ databases">
        <authorList>
            <person name="Varghese N."/>
            <person name="Submissions S."/>
        </authorList>
    </citation>
    <scope>NUCLEOTIDE SEQUENCE [LARGE SCALE GENOMIC DNA]</scope>
    <source>
        <strain evidence="7">DSM 26542</strain>
    </source>
</reference>
<protein>
    <recommendedName>
        <fullName evidence="8">Pirin N-terminal domain-containing protein</fullName>
    </recommendedName>
</protein>
<dbReference type="InterPro" id="IPR012093">
    <property type="entry name" value="Pirin"/>
</dbReference>
<feature type="domain" description="Pirin N-terminal" evidence="4">
    <location>
        <begin position="14"/>
        <end position="121"/>
    </location>
</feature>
<proteinExistence type="inferred from homology"/>